<dbReference type="EMBL" id="CAEZXG010000023">
    <property type="protein sequence ID" value="CAB4678507.1"/>
    <property type="molecule type" value="Genomic_DNA"/>
</dbReference>
<dbReference type="GO" id="GO:0016861">
    <property type="term" value="F:intramolecular oxidoreductase activity, interconverting aldoses and ketoses"/>
    <property type="evidence" value="ECO:0007669"/>
    <property type="project" value="InterPro"/>
</dbReference>
<dbReference type="AlphaFoldDB" id="A0A6J6ZR45"/>
<name>A0A6J6ZR45_9ZZZZ</name>
<proteinExistence type="predicted"/>
<dbReference type="EMBL" id="CAFABF010000012">
    <property type="protein sequence ID" value="CAB4823464.1"/>
    <property type="molecule type" value="Genomic_DNA"/>
</dbReference>
<keyword evidence="1" id="KW-0413">Isomerase</keyword>
<keyword evidence="2" id="KW-0119">Carbohydrate metabolism</keyword>
<reference evidence="4" key="1">
    <citation type="submission" date="2020-05" db="EMBL/GenBank/DDBJ databases">
        <authorList>
            <person name="Chiriac C."/>
            <person name="Salcher M."/>
            <person name="Ghai R."/>
            <person name="Kavagutti S V."/>
        </authorList>
    </citation>
    <scope>NUCLEOTIDE SEQUENCE</scope>
</reference>
<gene>
    <name evidence="3" type="ORF">UFOPK2359_00527</name>
    <name evidence="4" type="ORF">UFOPK3167_00441</name>
</gene>
<organism evidence="4">
    <name type="scientific">freshwater metagenome</name>
    <dbReference type="NCBI Taxonomy" id="449393"/>
    <lineage>
        <taxon>unclassified sequences</taxon>
        <taxon>metagenomes</taxon>
        <taxon>ecological metagenomes</taxon>
    </lineage>
</organism>
<evidence type="ECO:0000256" key="1">
    <source>
        <dbReference type="ARBA" id="ARBA00023235"/>
    </source>
</evidence>
<dbReference type="PANTHER" id="PTHR36120">
    <property type="entry name" value="FUCOSE ISOMERASE"/>
    <property type="match status" value="1"/>
</dbReference>
<dbReference type="GO" id="GO:0005996">
    <property type="term" value="P:monosaccharide metabolic process"/>
    <property type="evidence" value="ECO:0007669"/>
    <property type="project" value="InterPro"/>
</dbReference>
<accession>A0A6J6ZR45</accession>
<evidence type="ECO:0000256" key="2">
    <source>
        <dbReference type="ARBA" id="ARBA00023277"/>
    </source>
</evidence>
<dbReference type="GO" id="GO:0005737">
    <property type="term" value="C:cytoplasm"/>
    <property type="evidence" value="ECO:0007669"/>
    <property type="project" value="InterPro"/>
</dbReference>
<evidence type="ECO:0000313" key="3">
    <source>
        <dbReference type="EMBL" id="CAB4678507.1"/>
    </source>
</evidence>
<dbReference type="InterPro" id="IPR009015">
    <property type="entry name" value="Fucose_isomerase_N/cen_sf"/>
</dbReference>
<sequence>MSTVALVALARPTFDLACAQANFDSAKALLIELGAQVVGPAELIMTPEDVAAVTLPAADLHILFMASFSDASPAVELLGNVKGPVLGWSMREPGAVGERLKLNSMCGVNLAAHALMNVGQSIRHIHGNADEPAVRQAIIAALAGNLPTAHAPKEVSGEFAPTEKVDAAFAWLKGKKIGAVGDAPNGFTPCVFDGPQLKELFGLDVRQITIDDAFGKISEVKDDARELAYARAVAAQPSLASVNVAEAKKVSGVEVALDEWREQEALDAIAIRCWPEFPTDLGACICSSLGRLSDRGTVTTCERDVLGAVTMMICESLGSDENYLVDIVDLDAAQGLVRLWHCGSAATKLAADPINATQSIHCNRKLGVAGNFPLKTGPVTLFRLDRDVDPSNRTGLRMVVSRGESIPAPNHFQGNTATVVTQPDAAALVNGIVTGGYPHHLVISWIDVRPGLRAMAQKLGIPLTEW</sequence>
<protein>
    <submittedName>
        <fullName evidence="4">Unannotated protein</fullName>
    </submittedName>
</protein>
<dbReference type="PANTHER" id="PTHR36120:SF1">
    <property type="entry name" value="L-FUCOSE ISOMERASE C-TERMINAL DOMAIN-CONTAINING PROTEIN"/>
    <property type="match status" value="1"/>
</dbReference>
<evidence type="ECO:0000313" key="4">
    <source>
        <dbReference type="EMBL" id="CAB4823464.1"/>
    </source>
</evidence>
<dbReference type="SUPFAM" id="SSF53743">
    <property type="entry name" value="FucI/AraA N-terminal and middle domains"/>
    <property type="match status" value="1"/>
</dbReference>